<dbReference type="InterPro" id="IPR005135">
    <property type="entry name" value="Endo/exonuclease/phosphatase"/>
</dbReference>
<feature type="non-terminal residue" evidence="3">
    <location>
        <position position="330"/>
    </location>
</feature>
<dbReference type="Proteomes" id="UP000824469">
    <property type="component" value="Unassembled WGS sequence"/>
</dbReference>
<dbReference type="EMBL" id="JAHRHJ020000005">
    <property type="protein sequence ID" value="KAH9313541.1"/>
    <property type="molecule type" value="Genomic_DNA"/>
</dbReference>
<organism evidence="3 4">
    <name type="scientific">Taxus chinensis</name>
    <name type="common">Chinese yew</name>
    <name type="synonym">Taxus wallichiana var. chinensis</name>
    <dbReference type="NCBI Taxonomy" id="29808"/>
    <lineage>
        <taxon>Eukaryota</taxon>
        <taxon>Viridiplantae</taxon>
        <taxon>Streptophyta</taxon>
        <taxon>Embryophyta</taxon>
        <taxon>Tracheophyta</taxon>
        <taxon>Spermatophyta</taxon>
        <taxon>Pinopsida</taxon>
        <taxon>Pinidae</taxon>
        <taxon>Conifers II</taxon>
        <taxon>Cupressales</taxon>
        <taxon>Taxaceae</taxon>
        <taxon>Taxus</taxon>
    </lineage>
</organism>
<dbReference type="SUPFAM" id="SSF56219">
    <property type="entry name" value="DNase I-like"/>
    <property type="match status" value="1"/>
</dbReference>
<dbReference type="Gene3D" id="3.60.10.10">
    <property type="entry name" value="Endonuclease/exonuclease/phosphatase"/>
    <property type="match status" value="1"/>
</dbReference>
<evidence type="ECO:0000313" key="3">
    <source>
        <dbReference type="EMBL" id="KAH9313541.1"/>
    </source>
</evidence>
<dbReference type="InterPro" id="IPR036691">
    <property type="entry name" value="Endo/exonu/phosph_ase_sf"/>
</dbReference>
<comment type="caution">
    <text evidence="3">The sequence shown here is derived from an EMBL/GenBank/DDBJ whole genome shotgun (WGS) entry which is preliminary data.</text>
</comment>
<feature type="domain" description="Endonuclease/exonuclease/phosphatase" evidence="2">
    <location>
        <begin position="195"/>
        <end position="305"/>
    </location>
</feature>
<dbReference type="PANTHER" id="PTHR12121:SF74">
    <property type="entry name" value="CARBON CATABOLITE REPRESSOR PROTEIN 4 HOMOLOG 5"/>
    <property type="match status" value="1"/>
</dbReference>
<dbReference type="InterPro" id="IPR050410">
    <property type="entry name" value="CCR4/nocturin_mRNA_transcr"/>
</dbReference>
<protein>
    <recommendedName>
        <fullName evidence="2">Endonuclease/exonuclease/phosphatase domain-containing protein</fullName>
    </recommendedName>
</protein>
<dbReference type="AlphaFoldDB" id="A0AA38G0F6"/>
<reference evidence="3 4" key="1">
    <citation type="journal article" date="2021" name="Nat. Plants">
        <title>The Taxus genome provides insights into paclitaxel biosynthesis.</title>
        <authorList>
            <person name="Xiong X."/>
            <person name="Gou J."/>
            <person name="Liao Q."/>
            <person name="Li Y."/>
            <person name="Zhou Q."/>
            <person name="Bi G."/>
            <person name="Li C."/>
            <person name="Du R."/>
            <person name="Wang X."/>
            <person name="Sun T."/>
            <person name="Guo L."/>
            <person name="Liang H."/>
            <person name="Lu P."/>
            <person name="Wu Y."/>
            <person name="Zhang Z."/>
            <person name="Ro D.K."/>
            <person name="Shang Y."/>
            <person name="Huang S."/>
            <person name="Yan J."/>
        </authorList>
    </citation>
    <scope>NUCLEOTIDE SEQUENCE [LARGE SCALE GENOMIC DNA]</scope>
    <source>
        <strain evidence="3">Ta-2019</strain>
    </source>
</reference>
<gene>
    <name evidence="3" type="ORF">KI387_022168</name>
</gene>
<name>A0AA38G0F6_TAXCH</name>
<proteinExistence type="predicted"/>
<evidence type="ECO:0000259" key="2">
    <source>
        <dbReference type="Pfam" id="PF03372"/>
    </source>
</evidence>
<feature type="region of interest" description="Disordered" evidence="1">
    <location>
        <begin position="1"/>
        <end position="70"/>
    </location>
</feature>
<dbReference type="PANTHER" id="PTHR12121">
    <property type="entry name" value="CARBON CATABOLITE REPRESSOR PROTEIN 4"/>
    <property type="match status" value="1"/>
</dbReference>
<feature type="compositionally biased region" description="Polar residues" evidence="1">
    <location>
        <begin position="36"/>
        <end position="62"/>
    </location>
</feature>
<dbReference type="GO" id="GO:0000175">
    <property type="term" value="F:3'-5'-RNA exonuclease activity"/>
    <property type="evidence" value="ECO:0007669"/>
    <property type="project" value="TreeGrafter"/>
</dbReference>
<accession>A0AA38G0F6</accession>
<evidence type="ECO:0000256" key="1">
    <source>
        <dbReference type="SAM" id="MobiDB-lite"/>
    </source>
</evidence>
<sequence length="330" mass="37288">MKAPFSEELGKGFKSTTPAVPLNGGEIRKSVIPLEHSNNMSDETSPTGSGTKRSHVFESSSPDPGKTMHSRQQQHYMVLETMSPPPPRSNFPNTIIYQNCERMNPSVRSSVFCESSAASYTTPSAPFTVQKSDKRQKVWLRSSHQESKEVETITAAESSLLSRKHKAKSKEGGCRKWLHSKLHSPEAYQDKFVLVSYNILGDDNATCHSDLYHHIPSNLIDWSSRKRLICQELDMWKPDIMSLQEVDHFDELIQHFGKKGYSGIFKGRTGQARDGCAMFWKIDRFRILQGETVEFKEHDLRDNVAQLCVFELNDNLVTVPGGNKKNQLAA</sequence>
<keyword evidence="4" id="KW-1185">Reference proteome</keyword>
<evidence type="ECO:0000313" key="4">
    <source>
        <dbReference type="Proteomes" id="UP000824469"/>
    </source>
</evidence>
<dbReference type="Pfam" id="PF03372">
    <property type="entry name" value="Exo_endo_phos"/>
    <property type="match status" value="1"/>
</dbReference>